<evidence type="ECO:0000259" key="5">
    <source>
        <dbReference type="SMART" id="SM00563"/>
    </source>
</evidence>
<dbReference type="SMART" id="SM00563">
    <property type="entry name" value="PlsC"/>
    <property type="match status" value="1"/>
</dbReference>
<dbReference type="GO" id="GO:0003841">
    <property type="term" value="F:1-acylglycerol-3-phosphate O-acyltransferase activity"/>
    <property type="evidence" value="ECO:0007669"/>
    <property type="project" value="TreeGrafter"/>
</dbReference>
<evidence type="ECO:0000256" key="1">
    <source>
        <dbReference type="ARBA" id="ARBA00005189"/>
    </source>
</evidence>
<dbReference type="Proteomes" id="UP000243507">
    <property type="component" value="Unassembled WGS sequence"/>
</dbReference>
<keyword evidence="4" id="KW-0812">Transmembrane</keyword>
<dbReference type="SUPFAM" id="SSF69593">
    <property type="entry name" value="Glycerol-3-phosphate (1)-acyltransferase"/>
    <property type="match status" value="1"/>
</dbReference>
<keyword evidence="2 6" id="KW-0808">Transferase</keyword>
<evidence type="ECO:0000313" key="7">
    <source>
        <dbReference type="Proteomes" id="UP000243507"/>
    </source>
</evidence>
<comment type="pathway">
    <text evidence="1">Lipid metabolism.</text>
</comment>
<dbReference type="InterPro" id="IPR002123">
    <property type="entry name" value="Plipid/glycerol_acylTrfase"/>
</dbReference>
<dbReference type="EMBL" id="NTJD01000011">
    <property type="protein sequence ID" value="PCD75670.1"/>
    <property type="molecule type" value="Genomic_DNA"/>
</dbReference>
<dbReference type="PANTHER" id="PTHR10434">
    <property type="entry name" value="1-ACYL-SN-GLYCEROL-3-PHOSPHATE ACYLTRANSFERASE"/>
    <property type="match status" value="1"/>
</dbReference>
<organism evidence="6 7">
    <name type="scientific">Pseudothioclava arenosa</name>
    <dbReference type="NCBI Taxonomy" id="1795308"/>
    <lineage>
        <taxon>Bacteria</taxon>
        <taxon>Pseudomonadati</taxon>
        <taxon>Pseudomonadota</taxon>
        <taxon>Alphaproteobacteria</taxon>
        <taxon>Rhodobacterales</taxon>
        <taxon>Paracoccaceae</taxon>
        <taxon>Pseudothioclava</taxon>
    </lineage>
</organism>
<dbReference type="GO" id="GO:0006654">
    <property type="term" value="P:phosphatidic acid biosynthetic process"/>
    <property type="evidence" value="ECO:0007669"/>
    <property type="project" value="TreeGrafter"/>
</dbReference>
<reference evidence="6 7" key="1">
    <citation type="submission" date="2017-09" db="EMBL/GenBank/DDBJ databases">
        <title>A multilocus sequence analysis scheme for characterization of bacteria in the genus Thioclava.</title>
        <authorList>
            <person name="Liu Y."/>
            <person name="Shao Z."/>
        </authorList>
    </citation>
    <scope>NUCLEOTIDE SEQUENCE [LARGE SCALE GENOMIC DNA]</scope>
    <source>
        <strain evidence="6 7">CAU 1312</strain>
    </source>
</reference>
<evidence type="ECO:0000256" key="3">
    <source>
        <dbReference type="ARBA" id="ARBA00023315"/>
    </source>
</evidence>
<name>A0A2A4CMW7_9RHOB</name>
<dbReference type="Pfam" id="PF01553">
    <property type="entry name" value="Acyltransferase"/>
    <property type="match status" value="1"/>
</dbReference>
<feature type="transmembrane region" description="Helical" evidence="4">
    <location>
        <begin position="9"/>
        <end position="31"/>
    </location>
</feature>
<dbReference type="OrthoDB" id="5290997at2"/>
<gene>
    <name evidence="6" type="ORF">CLN94_13045</name>
</gene>
<dbReference type="PANTHER" id="PTHR10434:SF11">
    <property type="entry name" value="1-ACYL-SN-GLYCEROL-3-PHOSPHATE ACYLTRANSFERASE"/>
    <property type="match status" value="1"/>
</dbReference>
<keyword evidence="7" id="KW-1185">Reference proteome</keyword>
<sequence length="248" mass="27044">MAFQYLRSVIFVGQMYLMLAVFAVVGLPIGVLGGRSGAVLVARGYCHWVRLSARWLVGLRSEIRGEVPSGDVLIASKHQSFFDIILIFSAVPRGKFIMKKELVWTPFVGWYAYLIGCIPVDRAKRGKAIRGMLDAAKNGRMQGGQLIIFAQGTRVAAGAKVPYKIGAGMLYKELGQVCVPAATNVGVFWPRRSMLRKPGLAVVEFLPPIEPGLKTGDFMERIADEIETASDALMAEAGFIVPPEGREA</sequence>
<evidence type="ECO:0000313" key="6">
    <source>
        <dbReference type="EMBL" id="PCD75670.1"/>
    </source>
</evidence>
<dbReference type="RefSeq" id="WP_096434387.1">
    <property type="nucleotide sequence ID" value="NZ_NTJD01000011.1"/>
</dbReference>
<evidence type="ECO:0000256" key="4">
    <source>
        <dbReference type="SAM" id="Phobius"/>
    </source>
</evidence>
<proteinExistence type="predicted"/>
<keyword evidence="4" id="KW-0472">Membrane</keyword>
<keyword evidence="3 6" id="KW-0012">Acyltransferase</keyword>
<feature type="transmembrane region" description="Helical" evidence="4">
    <location>
        <begin position="102"/>
        <end position="120"/>
    </location>
</feature>
<keyword evidence="4" id="KW-1133">Transmembrane helix</keyword>
<protein>
    <submittedName>
        <fullName evidence="6">1-acyl-sn-glycerol-3-phosphate acyltransferase</fullName>
    </submittedName>
</protein>
<dbReference type="AlphaFoldDB" id="A0A2A4CMW7"/>
<comment type="caution">
    <text evidence="6">The sequence shown here is derived from an EMBL/GenBank/DDBJ whole genome shotgun (WGS) entry which is preliminary data.</text>
</comment>
<dbReference type="CDD" id="cd07989">
    <property type="entry name" value="LPLAT_AGPAT-like"/>
    <property type="match status" value="1"/>
</dbReference>
<evidence type="ECO:0000256" key="2">
    <source>
        <dbReference type="ARBA" id="ARBA00022679"/>
    </source>
</evidence>
<feature type="domain" description="Phospholipid/glycerol acyltransferase" evidence="5">
    <location>
        <begin position="72"/>
        <end position="186"/>
    </location>
</feature>
<accession>A0A2A4CMW7</accession>